<dbReference type="AlphaFoldDB" id="A0AAD6RXU4"/>
<organism evidence="3 4">
    <name type="scientific">Mycena alexandri</name>
    <dbReference type="NCBI Taxonomy" id="1745969"/>
    <lineage>
        <taxon>Eukaryota</taxon>
        <taxon>Fungi</taxon>
        <taxon>Dikarya</taxon>
        <taxon>Basidiomycota</taxon>
        <taxon>Agaricomycotina</taxon>
        <taxon>Agaricomycetes</taxon>
        <taxon>Agaricomycetidae</taxon>
        <taxon>Agaricales</taxon>
        <taxon>Marasmiineae</taxon>
        <taxon>Mycenaceae</taxon>
        <taxon>Mycena</taxon>
    </lineage>
</organism>
<evidence type="ECO:0000313" key="3">
    <source>
        <dbReference type="EMBL" id="KAJ7017374.1"/>
    </source>
</evidence>
<sequence>MADADMDGPASHSNNGQNHKKQAVPGPERGQIESLQSDVALYREREAALHKEFKTSRIRVQNLEREIHKLKGEQALALQSQAEELQAAQYHIAEMTKKLSTLTENNKFILQAEMAEYTKTFEKDCRSHYQGQLDNLQRQLAQKETALHQTTEHVETLNENIERLESQHQVLSHHDAEMVQLHQKQQVQLAAAEQALEARNVQHAKEMAAKTSEIMSLMSKLRTQAPAAPPADTNFPLGPPILVPRFLSEGKRKTRLEAKVLKTPRAGVPILPLAVASGNIPEEAVNYDPKEPSSVDAMSELIRQILAELGIREAQGPGKTTRAPSKRAQGVKEQQAKMTLQEDELYKRGMRETWRNTFETSCADDFQGYEPISQDRVEACRTGGAGPALGEYTLDFGEGYQTSLWNKKIIARIVDCFLAAREASGNGWGLPPVSRVYVEEQFAGQLKRSQQAWALWQPRFMQTELRYETSAEATARAQAYVAHRMSRVNANSSKNRKLTKRKAIVEKTIKLKTDKKDRDLPTWKYFFDMLKYLGPGGMSSEEPDHDEQSRAIFRVKVCAWRAQEVKDYLRLIDKVGTKARSKAFSRVDTHAVGSSAPPKGLPRTMYDSRWLASTVAQNPDFEEEWEVSREAFQLLVAVIDAMQITAPRIIVEQLLSMQLALHPRLITAPRIIVVQYSAGHQRQSSVEPYLTAWHRAHQDRVDRFMELDVIKRIMSETGLDPDCNLTVQEAFRRARIDILVPPDIIARFGEGASPFSHSSPELRAIDVKQSPRHTTWTHFSPELSSVSSQRSSPELHAIDVKQSLHRTTWAHFSPELSSVSSRRSSPDFHAIDLHVDLEPCS</sequence>
<reference evidence="3" key="1">
    <citation type="submission" date="2023-03" db="EMBL/GenBank/DDBJ databases">
        <title>Massive genome expansion in bonnet fungi (Mycena s.s.) driven by repeated elements and novel gene families across ecological guilds.</title>
        <authorList>
            <consortium name="Lawrence Berkeley National Laboratory"/>
            <person name="Harder C.B."/>
            <person name="Miyauchi S."/>
            <person name="Viragh M."/>
            <person name="Kuo A."/>
            <person name="Thoen E."/>
            <person name="Andreopoulos B."/>
            <person name="Lu D."/>
            <person name="Skrede I."/>
            <person name="Drula E."/>
            <person name="Henrissat B."/>
            <person name="Morin E."/>
            <person name="Kohler A."/>
            <person name="Barry K."/>
            <person name="LaButti K."/>
            <person name="Morin E."/>
            <person name="Salamov A."/>
            <person name="Lipzen A."/>
            <person name="Mereny Z."/>
            <person name="Hegedus B."/>
            <person name="Baldrian P."/>
            <person name="Stursova M."/>
            <person name="Weitz H."/>
            <person name="Taylor A."/>
            <person name="Grigoriev I.V."/>
            <person name="Nagy L.G."/>
            <person name="Martin F."/>
            <person name="Kauserud H."/>
        </authorList>
    </citation>
    <scope>NUCLEOTIDE SEQUENCE</scope>
    <source>
        <strain evidence="3">CBHHK200</strain>
    </source>
</reference>
<evidence type="ECO:0000256" key="1">
    <source>
        <dbReference type="SAM" id="Coils"/>
    </source>
</evidence>
<keyword evidence="1" id="KW-0175">Coiled coil</keyword>
<dbReference type="EMBL" id="JARJCM010000413">
    <property type="protein sequence ID" value="KAJ7017374.1"/>
    <property type="molecule type" value="Genomic_DNA"/>
</dbReference>
<protein>
    <submittedName>
        <fullName evidence="3">Uncharacterized protein</fullName>
    </submittedName>
</protein>
<feature type="coiled-coil region" evidence="1">
    <location>
        <begin position="53"/>
        <end position="80"/>
    </location>
</feature>
<keyword evidence="4" id="KW-1185">Reference proteome</keyword>
<proteinExistence type="predicted"/>
<dbReference type="Gene3D" id="1.10.287.1490">
    <property type="match status" value="1"/>
</dbReference>
<feature type="region of interest" description="Disordered" evidence="2">
    <location>
        <begin position="1"/>
        <end position="34"/>
    </location>
</feature>
<accession>A0AAD6RXU4</accession>
<name>A0AAD6RXU4_9AGAR</name>
<feature type="coiled-coil region" evidence="1">
    <location>
        <begin position="126"/>
        <end position="174"/>
    </location>
</feature>
<gene>
    <name evidence="3" type="ORF">C8F04DRAFT_1279577</name>
</gene>
<evidence type="ECO:0000313" key="4">
    <source>
        <dbReference type="Proteomes" id="UP001218188"/>
    </source>
</evidence>
<dbReference type="Proteomes" id="UP001218188">
    <property type="component" value="Unassembled WGS sequence"/>
</dbReference>
<comment type="caution">
    <text evidence="3">The sequence shown here is derived from an EMBL/GenBank/DDBJ whole genome shotgun (WGS) entry which is preliminary data.</text>
</comment>
<evidence type="ECO:0000256" key="2">
    <source>
        <dbReference type="SAM" id="MobiDB-lite"/>
    </source>
</evidence>